<dbReference type="EMBL" id="JAEKJZ010000001">
    <property type="protein sequence ID" value="MBN9669963.1"/>
    <property type="molecule type" value="Genomic_DNA"/>
</dbReference>
<gene>
    <name evidence="2" type="ORF">JF539_06410</name>
</gene>
<sequence>MKKDTGSSEAPLFHPFNPSPPDGQTCLEQIYDAFSQYPFGSGWCEQCFTPEQENAARGQDVRTAAAETFDMIYFEHPLCSGGSDTFLHFLPRGLELSFFDLRFYSGFSDYLLRLGILSWPKHEQSVLRDLFCRVATSWFAEGHTGPLEGPTDKHSSWILQSDVPDLIVQALLVLRVEPASVAAWLLKTDTRAAWYGIAKALKNDLIVEAPVYFVLNDDVPEEDQRAACEALNRLSLDGFGKAVTSARLVEKWMETAESDPKLAEEIGQAELYLNARRTLSPQQRLDNERALWNVLHVTAREPS</sequence>
<proteinExistence type="predicted"/>
<dbReference type="Proteomes" id="UP000664096">
    <property type="component" value="Unassembled WGS sequence"/>
</dbReference>
<dbReference type="RefSeq" id="WP_207139489.1">
    <property type="nucleotide sequence ID" value="NZ_JAEKJZ010000001.1"/>
</dbReference>
<name>A0A939EBM2_9HYPH</name>
<evidence type="ECO:0000256" key="1">
    <source>
        <dbReference type="SAM" id="MobiDB-lite"/>
    </source>
</evidence>
<organism evidence="2 3">
    <name type="scientific">Roseibium aggregatum</name>
    <dbReference type="NCBI Taxonomy" id="187304"/>
    <lineage>
        <taxon>Bacteria</taxon>
        <taxon>Pseudomonadati</taxon>
        <taxon>Pseudomonadota</taxon>
        <taxon>Alphaproteobacteria</taxon>
        <taxon>Hyphomicrobiales</taxon>
        <taxon>Stappiaceae</taxon>
        <taxon>Roseibium</taxon>
    </lineage>
</organism>
<evidence type="ECO:0000313" key="3">
    <source>
        <dbReference type="Proteomes" id="UP000664096"/>
    </source>
</evidence>
<dbReference type="AlphaFoldDB" id="A0A939EBM2"/>
<comment type="caution">
    <text evidence="2">The sequence shown here is derived from an EMBL/GenBank/DDBJ whole genome shotgun (WGS) entry which is preliminary data.</text>
</comment>
<feature type="region of interest" description="Disordered" evidence="1">
    <location>
        <begin position="1"/>
        <end position="21"/>
    </location>
</feature>
<accession>A0A939EBM2</accession>
<evidence type="ECO:0000313" key="2">
    <source>
        <dbReference type="EMBL" id="MBN9669963.1"/>
    </source>
</evidence>
<protein>
    <submittedName>
        <fullName evidence="2">Uncharacterized protein</fullName>
    </submittedName>
</protein>
<reference evidence="2" key="1">
    <citation type="submission" date="2020-12" db="EMBL/GenBank/DDBJ databases">
        <title>Oil enriched cultivation method for isolating marine PHA-producing bacteria.</title>
        <authorList>
            <person name="Zheng W."/>
            <person name="Yu S."/>
            <person name="Huang Y."/>
        </authorList>
    </citation>
    <scope>NUCLEOTIDE SEQUENCE</scope>
    <source>
        <strain evidence="2">SY-2-12</strain>
    </source>
</reference>